<evidence type="ECO:0000256" key="8">
    <source>
        <dbReference type="SAM" id="Phobius"/>
    </source>
</evidence>
<comment type="caution">
    <text evidence="10">The sequence shown here is derived from an EMBL/GenBank/DDBJ whole genome shotgun (WGS) entry which is preliminary data.</text>
</comment>
<feature type="region of interest" description="Disordered" evidence="7">
    <location>
        <begin position="335"/>
        <end position="428"/>
    </location>
</feature>
<dbReference type="Proteomes" id="UP000630097">
    <property type="component" value="Unassembled WGS sequence"/>
</dbReference>
<dbReference type="SMART" id="SM00220">
    <property type="entry name" value="S_TKc"/>
    <property type="match status" value="1"/>
</dbReference>
<dbReference type="GO" id="GO:0004674">
    <property type="term" value="F:protein serine/threonine kinase activity"/>
    <property type="evidence" value="ECO:0007669"/>
    <property type="project" value="TreeGrafter"/>
</dbReference>
<feature type="transmembrane region" description="Helical" evidence="8">
    <location>
        <begin position="436"/>
        <end position="453"/>
    </location>
</feature>
<accession>A0A8J3PTB0</accession>
<dbReference type="AlphaFoldDB" id="A0A8J3PTB0"/>
<reference evidence="10 11" key="1">
    <citation type="submission" date="2021-01" db="EMBL/GenBank/DDBJ databases">
        <title>Whole genome shotgun sequence of Planotetraspora kaengkrachanensis NBRC 104272.</title>
        <authorList>
            <person name="Komaki H."/>
            <person name="Tamura T."/>
        </authorList>
    </citation>
    <scope>NUCLEOTIDE SEQUENCE [LARGE SCALE GENOMIC DNA]</scope>
    <source>
        <strain evidence="10 11">NBRC 104272</strain>
    </source>
</reference>
<keyword evidence="11" id="KW-1185">Reference proteome</keyword>
<dbReference type="Gene3D" id="3.30.200.20">
    <property type="entry name" value="Phosphorylase Kinase, domain 1"/>
    <property type="match status" value="1"/>
</dbReference>
<evidence type="ECO:0000256" key="3">
    <source>
        <dbReference type="ARBA" id="ARBA00022741"/>
    </source>
</evidence>
<dbReference type="Pfam" id="PF00069">
    <property type="entry name" value="Pkinase"/>
    <property type="match status" value="1"/>
</dbReference>
<keyword evidence="8" id="KW-0472">Membrane</keyword>
<feature type="compositionally biased region" description="Gly residues" evidence="7">
    <location>
        <begin position="388"/>
        <end position="397"/>
    </location>
</feature>
<evidence type="ECO:0000313" key="11">
    <source>
        <dbReference type="Proteomes" id="UP000630097"/>
    </source>
</evidence>
<dbReference type="InterPro" id="IPR029051">
    <property type="entry name" value="DUF4352"/>
</dbReference>
<evidence type="ECO:0000256" key="1">
    <source>
        <dbReference type="ARBA" id="ARBA00022679"/>
    </source>
</evidence>
<keyword evidence="8" id="KW-0812">Transmembrane</keyword>
<evidence type="ECO:0000256" key="4">
    <source>
        <dbReference type="ARBA" id="ARBA00022777"/>
    </source>
</evidence>
<protein>
    <recommendedName>
        <fullName evidence="9">Protein kinase domain-containing protein</fullName>
    </recommendedName>
</protein>
<evidence type="ECO:0000256" key="7">
    <source>
        <dbReference type="SAM" id="MobiDB-lite"/>
    </source>
</evidence>
<dbReference type="GO" id="GO:0005524">
    <property type="term" value="F:ATP binding"/>
    <property type="evidence" value="ECO:0007669"/>
    <property type="project" value="UniProtKB-UniRule"/>
</dbReference>
<evidence type="ECO:0000313" key="10">
    <source>
        <dbReference type="EMBL" id="GIG79526.1"/>
    </source>
</evidence>
<dbReference type="PANTHER" id="PTHR43289">
    <property type="entry name" value="MITOGEN-ACTIVATED PROTEIN KINASE KINASE KINASE 20-RELATED"/>
    <property type="match status" value="1"/>
</dbReference>
<dbReference type="InterPro" id="IPR000719">
    <property type="entry name" value="Prot_kinase_dom"/>
</dbReference>
<dbReference type="PROSITE" id="PS00107">
    <property type="entry name" value="PROTEIN_KINASE_ATP"/>
    <property type="match status" value="1"/>
</dbReference>
<dbReference type="InterPro" id="IPR017441">
    <property type="entry name" value="Protein_kinase_ATP_BS"/>
</dbReference>
<evidence type="ECO:0000256" key="6">
    <source>
        <dbReference type="PROSITE-ProRule" id="PRU10141"/>
    </source>
</evidence>
<gene>
    <name evidence="10" type="ORF">Pka01_26530</name>
</gene>
<evidence type="ECO:0000259" key="9">
    <source>
        <dbReference type="PROSITE" id="PS50011"/>
    </source>
</evidence>
<feature type="binding site" evidence="6">
    <location>
        <position position="80"/>
    </location>
    <ligand>
        <name>ATP</name>
        <dbReference type="ChEBI" id="CHEBI:30616"/>
    </ligand>
</feature>
<dbReference type="CDD" id="cd14014">
    <property type="entry name" value="STKc_PknB_like"/>
    <property type="match status" value="1"/>
</dbReference>
<feature type="compositionally biased region" description="Pro residues" evidence="7">
    <location>
        <begin position="399"/>
        <end position="425"/>
    </location>
</feature>
<organism evidence="10 11">
    <name type="scientific">Planotetraspora kaengkrachanensis</name>
    <dbReference type="NCBI Taxonomy" id="575193"/>
    <lineage>
        <taxon>Bacteria</taxon>
        <taxon>Bacillati</taxon>
        <taxon>Actinomycetota</taxon>
        <taxon>Actinomycetes</taxon>
        <taxon>Streptosporangiales</taxon>
        <taxon>Streptosporangiaceae</taxon>
        <taxon>Planotetraspora</taxon>
    </lineage>
</organism>
<dbReference type="PROSITE" id="PS50011">
    <property type="entry name" value="PROTEIN_KINASE_DOM"/>
    <property type="match status" value="1"/>
</dbReference>
<evidence type="ECO:0000256" key="2">
    <source>
        <dbReference type="ARBA" id="ARBA00022729"/>
    </source>
</evidence>
<dbReference type="Gene3D" id="1.10.510.10">
    <property type="entry name" value="Transferase(Phosphotransferase) domain 1"/>
    <property type="match status" value="1"/>
</dbReference>
<keyword evidence="1" id="KW-0808">Transferase</keyword>
<evidence type="ECO:0000256" key="5">
    <source>
        <dbReference type="ARBA" id="ARBA00022840"/>
    </source>
</evidence>
<dbReference type="SUPFAM" id="SSF56112">
    <property type="entry name" value="Protein kinase-like (PK-like)"/>
    <property type="match status" value="1"/>
</dbReference>
<keyword evidence="4" id="KW-0418">Kinase</keyword>
<dbReference type="PANTHER" id="PTHR43289:SF34">
    <property type="entry name" value="SERINE_THREONINE-PROTEIN KINASE YBDM-RELATED"/>
    <property type="match status" value="1"/>
</dbReference>
<dbReference type="InterPro" id="IPR008271">
    <property type="entry name" value="Ser/Thr_kinase_AS"/>
</dbReference>
<dbReference type="EMBL" id="BONV01000009">
    <property type="protein sequence ID" value="GIG79526.1"/>
    <property type="molecule type" value="Genomic_DNA"/>
</dbReference>
<feature type="domain" description="Protein kinase" evidence="9">
    <location>
        <begin position="52"/>
        <end position="301"/>
    </location>
</feature>
<name>A0A8J3PTB0_9ACTN</name>
<dbReference type="PROSITE" id="PS00108">
    <property type="entry name" value="PROTEIN_KINASE_ST"/>
    <property type="match status" value="1"/>
</dbReference>
<dbReference type="Pfam" id="PF11611">
    <property type="entry name" value="DUF4352"/>
    <property type="match status" value="1"/>
</dbReference>
<dbReference type="InterPro" id="IPR029050">
    <property type="entry name" value="Immunoprotect_excell_Ig-like"/>
</dbReference>
<sequence>MRTNQLQCEGSGLNRDDQRDETLALGQWAQGQGRQVAEGPLTPRDPAAIGDYRLLGRLGSGGMGVVYLGQAPGGQPVAVKVIRADLAVDPAYRARFLSEVDSAKKVASFCTAGVLDHGEDAGMLYMVTEFIEGVALDAYVSERGPLQASVLHATAVGVAAALTAIHAAGLIHRDLKPSNVLLSMGGPRVIDFGIARSAEAGSGHTQAGLVVGSAGWMAPELFDDHVSPAADVFAWGCMIAYAALGRHPFGEGDAMVMAARMRHAQPDLSGLVAPLDRLVAEALNPDPGRRPSARRLLLELVGSPDAPGDQPVQLAATRHLTQAWDSVVMAPLIHQGGMPGRAPHGDLPGRAPHGDPPAWGPRSGAPSQGYPGAMPAHDHGRPRSGPPGVWGHGGAGGPVPAPSAGPPPGWTPPVVPQPAPRPPAARPKRRGCRGCLLWLVLVLVVTAVVSAVVRKDDPGAASAGPGVDGQFRFTVSAADCTRAGRVTTERTCRINVKVTNAGEQSRTFGASEQKVLNAAQDEYSARRLLDKVGAETGARKLDPGESFTGTLIFEVPGNFRPALIELHDSALSGGIRLRLSR</sequence>
<keyword evidence="3 6" id="KW-0547">Nucleotide-binding</keyword>
<dbReference type="InterPro" id="IPR011009">
    <property type="entry name" value="Kinase-like_dom_sf"/>
</dbReference>
<keyword evidence="8" id="KW-1133">Transmembrane helix</keyword>
<keyword evidence="2" id="KW-0732">Signal</keyword>
<keyword evidence="5 6" id="KW-0067">ATP-binding</keyword>
<dbReference type="Gene3D" id="2.60.40.1240">
    <property type="match status" value="1"/>
</dbReference>
<proteinExistence type="predicted"/>